<protein>
    <submittedName>
        <fullName evidence="1">Uncharacterized protein</fullName>
    </submittedName>
</protein>
<reference evidence="1" key="1">
    <citation type="journal article" date="2019" name="bioRxiv">
        <title>The Genome of the Zebra Mussel, Dreissena polymorpha: A Resource for Invasive Species Research.</title>
        <authorList>
            <person name="McCartney M.A."/>
            <person name="Auch B."/>
            <person name="Kono T."/>
            <person name="Mallez S."/>
            <person name="Zhang Y."/>
            <person name="Obille A."/>
            <person name="Becker A."/>
            <person name="Abrahante J.E."/>
            <person name="Garbe J."/>
            <person name="Badalamenti J.P."/>
            <person name="Herman A."/>
            <person name="Mangelson H."/>
            <person name="Liachko I."/>
            <person name="Sullivan S."/>
            <person name="Sone E.D."/>
            <person name="Koren S."/>
            <person name="Silverstein K.A.T."/>
            <person name="Beckman K.B."/>
            <person name="Gohl D.M."/>
        </authorList>
    </citation>
    <scope>NUCLEOTIDE SEQUENCE</scope>
    <source>
        <strain evidence="1">Duluth1</strain>
        <tissue evidence="1">Whole animal</tissue>
    </source>
</reference>
<dbReference type="EMBL" id="JAIWYP010000003">
    <property type="protein sequence ID" value="KAH3854545.1"/>
    <property type="molecule type" value="Genomic_DNA"/>
</dbReference>
<evidence type="ECO:0000313" key="1">
    <source>
        <dbReference type="EMBL" id="KAH3854545.1"/>
    </source>
</evidence>
<proteinExistence type="predicted"/>
<gene>
    <name evidence="1" type="ORF">DPMN_097088</name>
</gene>
<organism evidence="1 2">
    <name type="scientific">Dreissena polymorpha</name>
    <name type="common">Zebra mussel</name>
    <name type="synonym">Mytilus polymorpha</name>
    <dbReference type="NCBI Taxonomy" id="45954"/>
    <lineage>
        <taxon>Eukaryota</taxon>
        <taxon>Metazoa</taxon>
        <taxon>Spiralia</taxon>
        <taxon>Lophotrochozoa</taxon>
        <taxon>Mollusca</taxon>
        <taxon>Bivalvia</taxon>
        <taxon>Autobranchia</taxon>
        <taxon>Heteroconchia</taxon>
        <taxon>Euheterodonta</taxon>
        <taxon>Imparidentia</taxon>
        <taxon>Neoheterodontei</taxon>
        <taxon>Myida</taxon>
        <taxon>Dreissenoidea</taxon>
        <taxon>Dreissenidae</taxon>
        <taxon>Dreissena</taxon>
    </lineage>
</organism>
<evidence type="ECO:0000313" key="2">
    <source>
        <dbReference type="Proteomes" id="UP000828390"/>
    </source>
</evidence>
<sequence length="223" mass="24344">MAAQIYILTATVNIGQQGGVDLPGCMEKIQKLMCSYSGATKCVHKYKVTGEATVVAVFEVSNVIGLERTVAGLARLGNIDVTCKPLIHYGKFAEYLDVPNSSHLLSENSLASDKQLLWLQFTLEYPGKSTQDLVATWAREAAAVINARSGGLHLELYKNVMERKVHCFIAIDPIAGDKLSFELPVMQENGNGVTIVAHAVHNLDDYCSRISSETFPNTVSMHD</sequence>
<dbReference type="AlphaFoldDB" id="A0A9D4LAM2"/>
<keyword evidence="2" id="KW-1185">Reference proteome</keyword>
<comment type="caution">
    <text evidence="1">The sequence shown here is derived from an EMBL/GenBank/DDBJ whole genome shotgun (WGS) entry which is preliminary data.</text>
</comment>
<reference evidence="1" key="2">
    <citation type="submission" date="2020-11" db="EMBL/GenBank/DDBJ databases">
        <authorList>
            <person name="McCartney M.A."/>
            <person name="Auch B."/>
            <person name="Kono T."/>
            <person name="Mallez S."/>
            <person name="Becker A."/>
            <person name="Gohl D.M."/>
            <person name="Silverstein K.A.T."/>
            <person name="Koren S."/>
            <person name="Bechman K.B."/>
            <person name="Herman A."/>
            <person name="Abrahante J.E."/>
            <person name="Garbe J."/>
        </authorList>
    </citation>
    <scope>NUCLEOTIDE SEQUENCE</scope>
    <source>
        <strain evidence="1">Duluth1</strain>
        <tissue evidence="1">Whole animal</tissue>
    </source>
</reference>
<name>A0A9D4LAM2_DREPO</name>
<accession>A0A9D4LAM2</accession>
<dbReference type="OrthoDB" id="5961967at2759"/>
<dbReference type="Proteomes" id="UP000828390">
    <property type="component" value="Unassembled WGS sequence"/>
</dbReference>